<dbReference type="Proteomes" id="UP000736672">
    <property type="component" value="Unassembled WGS sequence"/>
</dbReference>
<evidence type="ECO:0000313" key="2">
    <source>
        <dbReference type="Proteomes" id="UP000736672"/>
    </source>
</evidence>
<protein>
    <submittedName>
        <fullName evidence="1">Uncharacterized protein</fullName>
    </submittedName>
</protein>
<gene>
    <name evidence="1" type="ORF">B0J15DRAFT_396499</name>
</gene>
<reference evidence="1" key="1">
    <citation type="journal article" date="2021" name="Nat. Commun.">
        <title>Genetic determinants of endophytism in the Arabidopsis root mycobiome.</title>
        <authorList>
            <person name="Mesny F."/>
            <person name="Miyauchi S."/>
            <person name="Thiergart T."/>
            <person name="Pickel B."/>
            <person name="Atanasova L."/>
            <person name="Karlsson M."/>
            <person name="Huettel B."/>
            <person name="Barry K.W."/>
            <person name="Haridas S."/>
            <person name="Chen C."/>
            <person name="Bauer D."/>
            <person name="Andreopoulos W."/>
            <person name="Pangilinan J."/>
            <person name="LaButti K."/>
            <person name="Riley R."/>
            <person name="Lipzen A."/>
            <person name="Clum A."/>
            <person name="Drula E."/>
            <person name="Henrissat B."/>
            <person name="Kohler A."/>
            <person name="Grigoriev I.V."/>
            <person name="Martin F.M."/>
            <person name="Hacquard S."/>
        </authorList>
    </citation>
    <scope>NUCLEOTIDE SEQUENCE</scope>
    <source>
        <strain evidence="1">FSSC 5 MPI-SDFR-AT-0091</strain>
    </source>
</reference>
<keyword evidence="2" id="KW-1185">Reference proteome</keyword>
<comment type="caution">
    <text evidence="1">The sequence shown here is derived from an EMBL/GenBank/DDBJ whole genome shotgun (WGS) entry which is preliminary data.</text>
</comment>
<dbReference type="AlphaFoldDB" id="A0A9P9HCU9"/>
<proteinExistence type="predicted"/>
<dbReference type="EMBL" id="JAGTJS010000010">
    <property type="protein sequence ID" value="KAH7255065.1"/>
    <property type="molecule type" value="Genomic_DNA"/>
</dbReference>
<organism evidence="1 2">
    <name type="scientific">Fusarium solani</name>
    <name type="common">Filamentous fungus</name>
    <dbReference type="NCBI Taxonomy" id="169388"/>
    <lineage>
        <taxon>Eukaryota</taxon>
        <taxon>Fungi</taxon>
        <taxon>Dikarya</taxon>
        <taxon>Ascomycota</taxon>
        <taxon>Pezizomycotina</taxon>
        <taxon>Sordariomycetes</taxon>
        <taxon>Hypocreomycetidae</taxon>
        <taxon>Hypocreales</taxon>
        <taxon>Nectriaceae</taxon>
        <taxon>Fusarium</taxon>
        <taxon>Fusarium solani species complex</taxon>
    </lineage>
</organism>
<accession>A0A9P9HCU9</accession>
<sequence>MKDVDSRYMLQTRTNTQPWDQVTGVSQDIVNKNFENLFRIYPQMSSMDAMSSRGRIVAKLEPPKILIPAGTYGSNTSEVLFLLRFKSGSVYDEEGMFLVEDLAGWVIAYSVPLKTFSDDPSKAKTFTSNNEQQREEALSQSLRERLKLNGKELPGQYSIERLYAKLSSAKFSDPDTAHSVAVIDGEKLAWSDWATDNYDAYDKLKSFIERWAIDQDKNGRNAMGYNIQLKGMFLKSTYARFDRLILPTDLVYQTHAYKSAPLCPDGKTSEDGFGGRNALLYCEMVEHRQRPDDFKLVWSGNFTTMPSSPGASDAIEGTFLMNRDVFLERFILPKIRQLNQASEICHLLPRGEQDGDRISCHAPYTTSVDHNLSISSPCYDFVDINKTNNINLANGYRFKKVNIQPPDDSWATKQNSTQVSVTWQRGSPILTIEGTMTSHEVMEWDQGGDPNTTSWERRNLDTYTAKWKITMTFCTIPGPNNNGILGVKFDTGDDHCCGVSVTLARDHNNLEEKGRDQAMLKSFKARFSEIVPQITRSIEEKVAQSGGFIFPGNGVFSFKNPAFTQWGDLVAEIDYLP</sequence>
<name>A0A9P9HCU9_FUSSL</name>
<dbReference type="OrthoDB" id="5429442at2759"/>
<evidence type="ECO:0000313" key="1">
    <source>
        <dbReference type="EMBL" id="KAH7255065.1"/>
    </source>
</evidence>